<reference evidence="1 2" key="1">
    <citation type="submission" date="2024-11" db="EMBL/GenBank/DDBJ databases">
        <title>Adaptive evolution of stress response genes in parasites aligns with host niche diversity.</title>
        <authorList>
            <person name="Hahn C."/>
            <person name="Resl P."/>
        </authorList>
    </citation>
    <scope>NUCLEOTIDE SEQUENCE [LARGE SCALE GENOMIC DNA]</scope>
    <source>
        <strain evidence="1">EGGRZ-B1_66</strain>
        <tissue evidence="1">Body</tissue>
    </source>
</reference>
<evidence type="ECO:0000313" key="1">
    <source>
        <dbReference type="EMBL" id="KAL3308539.1"/>
    </source>
</evidence>
<gene>
    <name evidence="1" type="ORF">Ciccas_012925</name>
</gene>
<feature type="non-terminal residue" evidence="1">
    <location>
        <position position="51"/>
    </location>
</feature>
<dbReference type="Proteomes" id="UP001626550">
    <property type="component" value="Unassembled WGS sequence"/>
</dbReference>
<organism evidence="1 2">
    <name type="scientific">Cichlidogyrus casuarinus</name>
    <dbReference type="NCBI Taxonomy" id="1844966"/>
    <lineage>
        <taxon>Eukaryota</taxon>
        <taxon>Metazoa</taxon>
        <taxon>Spiralia</taxon>
        <taxon>Lophotrochozoa</taxon>
        <taxon>Platyhelminthes</taxon>
        <taxon>Monogenea</taxon>
        <taxon>Monopisthocotylea</taxon>
        <taxon>Dactylogyridea</taxon>
        <taxon>Ancyrocephalidae</taxon>
        <taxon>Cichlidogyrus</taxon>
    </lineage>
</organism>
<proteinExistence type="predicted"/>
<keyword evidence="2" id="KW-1185">Reference proteome</keyword>
<sequence length="51" mass="6012">MSLPFSIRRPDDYFRFPYSCAKGHFSLAMVGPRSERFHHTLESHQPSLFVK</sequence>
<dbReference type="EMBL" id="JBJKFK010005072">
    <property type="protein sequence ID" value="KAL3308539.1"/>
    <property type="molecule type" value="Genomic_DNA"/>
</dbReference>
<name>A0ABD2PMI0_9PLAT</name>
<dbReference type="AlphaFoldDB" id="A0ABD2PMI0"/>
<accession>A0ABD2PMI0</accession>
<protein>
    <submittedName>
        <fullName evidence="1">Uncharacterized protein</fullName>
    </submittedName>
</protein>
<comment type="caution">
    <text evidence="1">The sequence shown here is derived from an EMBL/GenBank/DDBJ whole genome shotgun (WGS) entry which is preliminary data.</text>
</comment>
<evidence type="ECO:0000313" key="2">
    <source>
        <dbReference type="Proteomes" id="UP001626550"/>
    </source>
</evidence>